<proteinExistence type="predicted"/>
<feature type="domain" description="Histidine kinase" evidence="8">
    <location>
        <begin position="232"/>
        <end position="445"/>
    </location>
</feature>
<evidence type="ECO:0000313" key="11">
    <source>
        <dbReference type="EMBL" id="QJE31101.1"/>
    </source>
</evidence>
<reference evidence="12 13" key="1">
    <citation type="journal article" date="2019" name="Nat. Med.">
        <title>A library of human gut bacterial isolates paired with longitudinal multiomics data enables mechanistic microbiome research.</title>
        <authorList>
            <person name="Poyet M."/>
            <person name="Groussin M."/>
            <person name="Gibbons S.M."/>
            <person name="Avila-Pacheco J."/>
            <person name="Jiang X."/>
            <person name="Kearney S.M."/>
            <person name="Perrotta A.R."/>
            <person name="Berdy B."/>
            <person name="Zhao S."/>
            <person name="Lieberman T.D."/>
            <person name="Swanson P.K."/>
            <person name="Smith M."/>
            <person name="Roesemann S."/>
            <person name="Alexander J.E."/>
            <person name="Rich S.A."/>
            <person name="Livny J."/>
            <person name="Vlamakis H."/>
            <person name="Clish C."/>
            <person name="Bullock K."/>
            <person name="Deik A."/>
            <person name="Scott J."/>
            <person name="Pierce K.A."/>
            <person name="Xavier R.J."/>
            <person name="Alm E.J."/>
        </authorList>
    </citation>
    <scope>NUCLEOTIDE SEQUENCE [LARGE SCALE GENOMIC DNA]</scope>
    <source>
        <strain evidence="10 13">BIOML-A10</strain>
        <strain evidence="9 12">BIOML-A11</strain>
    </source>
</reference>
<dbReference type="PANTHER" id="PTHR43711">
    <property type="entry name" value="TWO-COMPONENT HISTIDINE KINASE"/>
    <property type="match status" value="1"/>
</dbReference>
<evidence type="ECO:0000256" key="1">
    <source>
        <dbReference type="ARBA" id="ARBA00000085"/>
    </source>
</evidence>
<evidence type="ECO:0000313" key="12">
    <source>
        <dbReference type="Proteomes" id="UP000450599"/>
    </source>
</evidence>
<dbReference type="Gene3D" id="3.30.565.10">
    <property type="entry name" value="Histidine kinase-like ATPase, C-terminal domain"/>
    <property type="match status" value="1"/>
</dbReference>
<dbReference type="EMBL" id="WKMX01000008">
    <property type="protein sequence ID" value="MRZ06465.1"/>
    <property type="molecule type" value="Genomic_DNA"/>
</dbReference>
<dbReference type="SMART" id="SM00388">
    <property type="entry name" value="HisKA"/>
    <property type="match status" value="1"/>
</dbReference>
<name>A0A6I2NC24_PARDI</name>
<dbReference type="Pfam" id="PF00512">
    <property type="entry name" value="HisKA"/>
    <property type="match status" value="1"/>
</dbReference>
<dbReference type="AlphaFoldDB" id="A0A6I2NC24"/>
<dbReference type="SMART" id="SM00387">
    <property type="entry name" value="HATPase_c"/>
    <property type="match status" value="1"/>
</dbReference>
<keyword evidence="6" id="KW-0902">Two-component regulatory system</keyword>
<organism evidence="9 12">
    <name type="scientific">Parabacteroides distasonis</name>
    <dbReference type="NCBI Taxonomy" id="823"/>
    <lineage>
        <taxon>Bacteria</taxon>
        <taxon>Pseudomonadati</taxon>
        <taxon>Bacteroidota</taxon>
        <taxon>Bacteroidia</taxon>
        <taxon>Bacteroidales</taxon>
        <taxon>Tannerellaceae</taxon>
        <taxon>Parabacteroides</taxon>
    </lineage>
</organism>
<dbReference type="Pfam" id="PF02518">
    <property type="entry name" value="HATPase_c"/>
    <property type="match status" value="1"/>
</dbReference>
<evidence type="ECO:0000256" key="5">
    <source>
        <dbReference type="ARBA" id="ARBA00022777"/>
    </source>
</evidence>
<dbReference type="InterPro" id="IPR036890">
    <property type="entry name" value="HATPase_C_sf"/>
</dbReference>
<evidence type="ECO:0000313" key="10">
    <source>
        <dbReference type="EMBL" id="MRZ06465.1"/>
    </source>
</evidence>
<feature type="transmembrane region" description="Helical" evidence="7">
    <location>
        <begin position="167"/>
        <end position="185"/>
    </location>
</feature>
<evidence type="ECO:0000256" key="4">
    <source>
        <dbReference type="ARBA" id="ARBA00022679"/>
    </source>
</evidence>
<dbReference type="InterPro" id="IPR005467">
    <property type="entry name" value="His_kinase_dom"/>
</dbReference>
<dbReference type="InterPro" id="IPR011990">
    <property type="entry name" value="TPR-like_helical_dom_sf"/>
</dbReference>
<dbReference type="Gene3D" id="1.25.40.10">
    <property type="entry name" value="Tetratricopeptide repeat domain"/>
    <property type="match status" value="1"/>
</dbReference>
<comment type="catalytic activity">
    <reaction evidence="1">
        <text>ATP + protein L-histidine = ADP + protein N-phospho-L-histidine.</text>
        <dbReference type="EC" id="2.7.13.3"/>
    </reaction>
</comment>
<dbReference type="PRINTS" id="PR00344">
    <property type="entry name" value="BCTRLSENSOR"/>
</dbReference>
<dbReference type="Gene3D" id="1.10.287.130">
    <property type="match status" value="1"/>
</dbReference>
<dbReference type="InterPro" id="IPR004358">
    <property type="entry name" value="Sig_transdc_His_kin-like_C"/>
</dbReference>
<evidence type="ECO:0000313" key="13">
    <source>
        <dbReference type="Proteomes" id="UP000471216"/>
    </source>
</evidence>
<dbReference type="Proteomes" id="UP000450599">
    <property type="component" value="Unassembled WGS sequence"/>
</dbReference>
<dbReference type="InterPro" id="IPR050736">
    <property type="entry name" value="Sensor_HK_Regulatory"/>
</dbReference>
<dbReference type="EMBL" id="CP051672">
    <property type="protein sequence ID" value="QJE31101.1"/>
    <property type="molecule type" value="Genomic_DNA"/>
</dbReference>
<evidence type="ECO:0000256" key="2">
    <source>
        <dbReference type="ARBA" id="ARBA00012438"/>
    </source>
</evidence>
<evidence type="ECO:0000256" key="3">
    <source>
        <dbReference type="ARBA" id="ARBA00022553"/>
    </source>
</evidence>
<dbReference type="InterPro" id="IPR003594">
    <property type="entry name" value="HATPase_dom"/>
</dbReference>
<keyword evidence="3" id="KW-0597">Phosphoprotein</keyword>
<evidence type="ECO:0000256" key="7">
    <source>
        <dbReference type="SAM" id="Phobius"/>
    </source>
</evidence>
<dbReference type="Proteomes" id="UP000501982">
    <property type="component" value="Chromosome"/>
</dbReference>
<dbReference type="CDD" id="cd00082">
    <property type="entry name" value="HisKA"/>
    <property type="match status" value="1"/>
</dbReference>
<accession>A0A6I2NC24</accession>
<dbReference type="SUPFAM" id="SSF47384">
    <property type="entry name" value="Homodimeric domain of signal transducing histidine kinase"/>
    <property type="match status" value="1"/>
</dbReference>
<dbReference type="Proteomes" id="UP000471216">
    <property type="component" value="Unassembled WGS sequence"/>
</dbReference>
<dbReference type="EC" id="2.7.13.3" evidence="2"/>
<evidence type="ECO:0000256" key="6">
    <source>
        <dbReference type="ARBA" id="ARBA00023012"/>
    </source>
</evidence>
<dbReference type="SUPFAM" id="SSF48452">
    <property type="entry name" value="TPR-like"/>
    <property type="match status" value="1"/>
</dbReference>
<protein>
    <recommendedName>
        <fullName evidence="2">histidine kinase</fullName>
        <ecNumber evidence="2">2.7.13.3</ecNumber>
    </recommendedName>
</protein>
<sequence>MERRYDREGTIFPVDRYRCLVNCYFCELCTMKGNLQKAQTYLDKATAYLDSSFGNRVEAQYLRTKSFYYWKKKDYRHALSAVNLALKINRDLDKLEMKKAVLQSSGQLREAIAIYEEIINKTEMINTEAFDRQIEQLRILNDLNDLEKQDRELKLRSEQEVLKQRQIAVSIGLLLVLTGLLYILWRIYMHTKRLKNELLQEKDSLIASEKQLRVVAKEAEAANKKKSAFIASISHEIRTPLNAIVGFSELLAISEYSEEEKIEFAGEVNHSSELLLNLVNDVLDLSRLESGKIKFSVKPNDLVSCCQKVLDSIRHRVKPGVRLTFTSSPESYTLKTDALRLQQLLTNLLSNAAKFTSEGEINLSFAVDESKGEVRFFVTDTGCGIPEDKCKKIFERFEKLDDFVQGTGLGLSVCQIISEQLKGSLSVDVSYKGGARFVFIHSTNLIETPI</sequence>
<keyword evidence="5 9" id="KW-0418">Kinase</keyword>
<evidence type="ECO:0000313" key="9">
    <source>
        <dbReference type="EMBL" id="MRY84645.1"/>
    </source>
</evidence>
<dbReference type="PROSITE" id="PS50109">
    <property type="entry name" value="HIS_KIN"/>
    <property type="match status" value="1"/>
</dbReference>
<dbReference type="GO" id="GO:0000155">
    <property type="term" value="F:phosphorelay sensor kinase activity"/>
    <property type="evidence" value="ECO:0007669"/>
    <property type="project" value="InterPro"/>
</dbReference>
<dbReference type="EMBL" id="WKMW01000008">
    <property type="protein sequence ID" value="MRY84645.1"/>
    <property type="molecule type" value="Genomic_DNA"/>
</dbReference>
<reference evidence="11 14" key="2">
    <citation type="submission" date="2020-04" db="EMBL/GenBank/DDBJ databases">
        <title>Complete Genomes and Methylome analysis of CBBP consortium that reverse antibiotic-induced susceptibility to vancomycin-resistant Enterococcus faecium infection.</title>
        <authorList>
            <person name="Fomenkov A."/>
            <person name="Zhang Z."/>
            <person name="Pamer E."/>
            <person name="Roberts R.J."/>
        </authorList>
    </citation>
    <scope>NUCLEOTIDE SEQUENCE [LARGE SCALE GENOMIC DNA]</scope>
    <source>
        <strain evidence="14">CBBP</strain>
        <strain evidence="11">CBBP-1</strain>
    </source>
</reference>
<evidence type="ECO:0000313" key="14">
    <source>
        <dbReference type="Proteomes" id="UP000501982"/>
    </source>
</evidence>
<keyword evidence="7" id="KW-1133">Transmembrane helix</keyword>
<dbReference type="InterPro" id="IPR003661">
    <property type="entry name" value="HisK_dim/P_dom"/>
</dbReference>
<keyword evidence="7" id="KW-0812">Transmembrane</keyword>
<dbReference type="InterPro" id="IPR036097">
    <property type="entry name" value="HisK_dim/P_sf"/>
</dbReference>
<dbReference type="PANTHER" id="PTHR43711:SF26">
    <property type="entry name" value="SENSOR HISTIDINE KINASE RCSC"/>
    <property type="match status" value="1"/>
</dbReference>
<dbReference type="SUPFAM" id="SSF55874">
    <property type="entry name" value="ATPase domain of HSP90 chaperone/DNA topoisomerase II/histidine kinase"/>
    <property type="match status" value="1"/>
</dbReference>
<gene>
    <name evidence="10" type="ORF">GKD54_09575</name>
    <name evidence="9" type="ORF">GKD58_10325</name>
    <name evidence="11" type="ORF">HHO38_14040</name>
</gene>
<evidence type="ECO:0000259" key="8">
    <source>
        <dbReference type="PROSITE" id="PS50109"/>
    </source>
</evidence>
<keyword evidence="4" id="KW-0808">Transferase</keyword>
<dbReference type="CDD" id="cd00075">
    <property type="entry name" value="HATPase"/>
    <property type="match status" value="1"/>
</dbReference>
<keyword evidence="7" id="KW-0472">Membrane</keyword>